<evidence type="ECO:0000256" key="3">
    <source>
        <dbReference type="ARBA" id="ARBA00022692"/>
    </source>
</evidence>
<keyword evidence="3" id="KW-0812">Transmembrane</keyword>
<dbReference type="Proteomes" id="UP000092462">
    <property type="component" value="Unassembled WGS sequence"/>
</dbReference>
<accession>A0A3F2ZEE8</accession>
<dbReference type="GO" id="GO:0005886">
    <property type="term" value="C:plasma membrane"/>
    <property type="evidence" value="ECO:0007669"/>
    <property type="project" value="UniProtKB-SubCell"/>
</dbReference>
<dbReference type="PANTHER" id="PTHR42643">
    <property type="entry name" value="IONOTROPIC RECEPTOR 20A-RELATED"/>
    <property type="match status" value="1"/>
</dbReference>
<dbReference type="AlphaFoldDB" id="A0A3F2ZEE8"/>
<comment type="subcellular location">
    <subcellularLocation>
        <location evidence="1">Cell membrane</location>
        <topology evidence="1">Multi-pass membrane protein</topology>
    </subcellularLocation>
</comment>
<dbReference type="EnsemblMetazoa" id="PPAI013212-RA">
    <property type="protein sequence ID" value="PPAI013212-PA"/>
    <property type="gene ID" value="PPAI013212"/>
</dbReference>
<organism evidence="8 9">
    <name type="scientific">Phlebotomus papatasi</name>
    <name type="common">Sandfly</name>
    <dbReference type="NCBI Taxonomy" id="29031"/>
    <lineage>
        <taxon>Eukaryota</taxon>
        <taxon>Metazoa</taxon>
        <taxon>Ecdysozoa</taxon>
        <taxon>Arthropoda</taxon>
        <taxon>Hexapoda</taxon>
        <taxon>Insecta</taxon>
        <taxon>Pterygota</taxon>
        <taxon>Neoptera</taxon>
        <taxon>Endopterygota</taxon>
        <taxon>Diptera</taxon>
        <taxon>Nematocera</taxon>
        <taxon>Psychodoidea</taxon>
        <taxon>Psychodidae</taxon>
        <taxon>Phlebotomus</taxon>
        <taxon>Phlebotomus</taxon>
    </lineage>
</organism>
<evidence type="ECO:0000256" key="2">
    <source>
        <dbReference type="ARBA" id="ARBA00022475"/>
    </source>
</evidence>
<evidence type="ECO:0000256" key="4">
    <source>
        <dbReference type="ARBA" id="ARBA00022989"/>
    </source>
</evidence>
<keyword evidence="2" id="KW-1003">Cell membrane</keyword>
<evidence type="ECO:0000256" key="5">
    <source>
        <dbReference type="ARBA" id="ARBA00023136"/>
    </source>
</evidence>
<evidence type="ECO:0000256" key="6">
    <source>
        <dbReference type="ARBA" id="ARBA00023170"/>
    </source>
</evidence>
<dbReference type="SUPFAM" id="SSF53850">
    <property type="entry name" value="Periplasmic binding protein-like II"/>
    <property type="match status" value="1"/>
</dbReference>
<keyword evidence="5" id="KW-0472">Membrane</keyword>
<dbReference type="PANTHER" id="PTHR42643:SF38">
    <property type="entry name" value="IONOTROPIC RECEPTOR 100A"/>
    <property type="match status" value="1"/>
</dbReference>
<dbReference type="EMBL" id="AJVK01020617">
    <property type="status" value="NOT_ANNOTATED_CDS"/>
    <property type="molecule type" value="Genomic_DNA"/>
</dbReference>
<evidence type="ECO:0000256" key="1">
    <source>
        <dbReference type="ARBA" id="ARBA00004651"/>
    </source>
</evidence>
<evidence type="ECO:0000313" key="8">
    <source>
        <dbReference type="EnsemblMetazoa" id="PPAI013212-PA"/>
    </source>
</evidence>
<keyword evidence="7" id="KW-0325">Glycoprotein</keyword>
<protein>
    <submittedName>
        <fullName evidence="8">Uncharacterized protein</fullName>
    </submittedName>
</protein>
<dbReference type="Gene3D" id="3.40.190.10">
    <property type="entry name" value="Periplasmic binding protein-like II"/>
    <property type="match status" value="1"/>
</dbReference>
<proteinExistence type="predicted"/>
<evidence type="ECO:0000313" key="9">
    <source>
        <dbReference type="Proteomes" id="UP000092462"/>
    </source>
</evidence>
<sequence>MKLFTILLLLFGKNVLVACEHILIMEDKIAETVLNAHLTFFHDQRILSYIMAKYEMQGQPYQLFKSALYNTHHFTLYDFDITNTTSNYTLPGTEKGITPHSSTHSYIISSGVVFGMEDIAQNLFRQNPNTKWAIILTRRIDEKDILKFYKKYWNLYNMAFVITIWNQYTFEFPDNLITNITYAKSKNCFLYMFNPFEINDDGTRGKLIKLDALQMKNKEDWAQIHYFYKNLMDNLYQYPLKVVLGKDDLLMERISKNKYKYPDGELVMTLMEKMNFNIERRPYGASHLGLVLDNGTAIGVTAQLEKNEIDMIGNSRLMTDLGTNNTIFLNPHLQSYNVFLTKKKAPSNKRLTVMAWQNYSYPLNYFHVLMFIISILFLAITEIFYQWKMCNNRMRVGQIVILFIDSATLIYSFLEETATSLKKWNKIYQRIFLCSIIMYFMLLTSVFKGNIVKDMSNSLISEDPKHACDILQSNKPVIYFNSMHTIYRKYANDTDLLMSKLMKRRSNCFGWGRCLLTVIDKDEIMIIRDNYAYNAKAQYWDNRTGADLFHIVPEMPFVFFSAMTVPKGSPYQKKLNEMILLCTEAGIINHGILTAKHSLELKRLRRYILGQFIPEESHKPINLKNIDMIVSVFSIMLFISTFAFLCEIIFGKYFFKRA</sequence>
<keyword evidence="6" id="KW-0675">Receptor</keyword>
<keyword evidence="4" id="KW-1133">Transmembrane helix</keyword>
<dbReference type="VEuPathDB" id="VectorBase:PPAI013212"/>
<evidence type="ECO:0000256" key="7">
    <source>
        <dbReference type="ARBA" id="ARBA00023180"/>
    </source>
</evidence>
<keyword evidence="9" id="KW-1185">Reference proteome</keyword>
<name>A0A3F2ZEE8_PHLPP</name>
<reference evidence="8" key="1">
    <citation type="submission" date="2022-08" db="UniProtKB">
        <authorList>
            <consortium name="EnsemblMetazoa"/>
        </authorList>
    </citation>
    <scope>IDENTIFICATION</scope>
    <source>
        <strain evidence="8">Israel</strain>
    </source>
</reference>
<dbReference type="InterPro" id="IPR052192">
    <property type="entry name" value="Insect_Ionotropic_Sensory_Rcpt"/>
</dbReference>